<dbReference type="AlphaFoldDB" id="A0A915I852"/>
<evidence type="ECO:0000313" key="3">
    <source>
        <dbReference type="WBParaSite" id="nRc.2.0.1.t09509-RA"/>
    </source>
</evidence>
<protein>
    <submittedName>
        <fullName evidence="3">Uncharacterized protein</fullName>
    </submittedName>
</protein>
<keyword evidence="1" id="KW-0812">Transmembrane</keyword>
<feature type="transmembrane region" description="Helical" evidence="1">
    <location>
        <begin position="21"/>
        <end position="43"/>
    </location>
</feature>
<evidence type="ECO:0000256" key="1">
    <source>
        <dbReference type="SAM" id="Phobius"/>
    </source>
</evidence>
<organism evidence="2 3">
    <name type="scientific">Romanomermis culicivorax</name>
    <name type="common">Nematode worm</name>
    <dbReference type="NCBI Taxonomy" id="13658"/>
    <lineage>
        <taxon>Eukaryota</taxon>
        <taxon>Metazoa</taxon>
        <taxon>Ecdysozoa</taxon>
        <taxon>Nematoda</taxon>
        <taxon>Enoplea</taxon>
        <taxon>Dorylaimia</taxon>
        <taxon>Mermithida</taxon>
        <taxon>Mermithoidea</taxon>
        <taxon>Mermithidae</taxon>
        <taxon>Romanomermis</taxon>
    </lineage>
</organism>
<reference evidence="3" key="1">
    <citation type="submission" date="2022-11" db="UniProtKB">
        <authorList>
            <consortium name="WormBaseParasite"/>
        </authorList>
    </citation>
    <scope>IDENTIFICATION</scope>
</reference>
<accession>A0A915I852</accession>
<keyword evidence="1" id="KW-1133">Transmembrane helix</keyword>
<sequence length="62" mass="6840">MMTEPTWSSGIRDQRLRYHCIISSGAIGPTLLASLITTILILLPKDDSNASVVPQTEEKKLE</sequence>
<dbReference type="WBParaSite" id="nRc.2.0.1.t09509-RA">
    <property type="protein sequence ID" value="nRc.2.0.1.t09509-RA"/>
    <property type="gene ID" value="nRc.2.0.1.g09509"/>
</dbReference>
<name>A0A915I852_ROMCU</name>
<dbReference type="Proteomes" id="UP000887565">
    <property type="component" value="Unplaced"/>
</dbReference>
<proteinExistence type="predicted"/>
<evidence type="ECO:0000313" key="2">
    <source>
        <dbReference type="Proteomes" id="UP000887565"/>
    </source>
</evidence>
<keyword evidence="2" id="KW-1185">Reference proteome</keyword>
<keyword evidence="1" id="KW-0472">Membrane</keyword>